<organism evidence="2 4">
    <name type="scientific">Bacteroides thetaiotaomicron</name>
    <dbReference type="NCBI Taxonomy" id="818"/>
    <lineage>
        <taxon>Bacteria</taxon>
        <taxon>Pseudomonadati</taxon>
        <taxon>Bacteroidota</taxon>
        <taxon>Bacteroidia</taxon>
        <taxon>Bacteroidales</taxon>
        <taxon>Bacteroidaceae</taxon>
        <taxon>Bacteroides</taxon>
    </lineage>
</organism>
<evidence type="ECO:0000313" key="4">
    <source>
        <dbReference type="Proteomes" id="UP001217776"/>
    </source>
</evidence>
<reference evidence="2" key="2">
    <citation type="submission" date="2022-10" db="EMBL/GenBank/DDBJ databases">
        <title>Human gut microbiome strain richness.</title>
        <authorList>
            <person name="Chen-Liaw A."/>
        </authorList>
    </citation>
    <scope>NUCLEOTIDE SEQUENCE</scope>
    <source>
        <strain evidence="2">1001283st1_A3_1001283B150304_161114</strain>
    </source>
</reference>
<evidence type="ECO:0000313" key="3">
    <source>
        <dbReference type="EMBL" id="UYU93492.1"/>
    </source>
</evidence>
<dbReference type="InterPro" id="IPR046235">
    <property type="entry name" value="DUF6268"/>
</dbReference>
<reference evidence="3" key="1">
    <citation type="submission" date="2021-06" db="EMBL/GenBank/DDBJ databases">
        <title>Interrogation of the integrated mobile genetic elements in gut-associated Bacteroides with a consensus prediction approach.</title>
        <authorList>
            <person name="Campbell D.E."/>
            <person name="Leigh J.R."/>
            <person name="Kim T."/>
            <person name="England W."/>
            <person name="Whitaker R.J."/>
            <person name="Degnan P.H."/>
        </authorList>
    </citation>
    <scope>NUCLEOTIDE SEQUENCE</scope>
    <source>
        <strain evidence="3">VPI-3443</strain>
    </source>
</reference>
<protein>
    <submittedName>
        <fullName evidence="2">DUF6268 family outer membrane beta-barrel protein</fullName>
    </submittedName>
</protein>
<dbReference type="RefSeq" id="WP_224200682.1">
    <property type="nucleotide sequence ID" value="NZ_BAABXH010000002.1"/>
</dbReference>
<evidence type="ECO:0000259" key="1">
    <source>
        <dbReference type="Pfam" id="PF19783"/>
    </source>
</evidence>
<dbReference type="Proteomes" id="UP001162960">
    <property type="component" value="Chromosome"/>
</dbReference>
<proteinExistence type="predicted"/>
<evidence type="ECO:0000313" key="2">
    <source>
        <dbReference type="EMBL" id="MDC2234725.1"/>
    </source>
</evidence>
<sequence>MYVWYTERWSTEGRYQIKVSMMELSAGMNLNKYLKLSLIAEMGGLSCSRIAYYTTRTLKAFFEDMSRDTDPYFKPAVYVSMGMKYKF</sequence>
<dbReference type="Pfam" id="PF19783">
    <property type="entry name" value="DUF6268"/>
    <property type="match status" value="1"/>
</dbReference>
<dbReference type="EMBL" id="CP083685">
    <property type="protein sequence ID" value="UYU93492.1"/>
    <property type="molecule type" value="Genomic_DNA"/>
</dbReference>
<accession>A0AAP3WER8</accession>
<dbReference type="EMBL" id="JAQNVG010000004">
    <property type="protein sequence ID" value="MDC2234725.1"/>
    <property type="molecule type" value="Genomic_DNA"/>
</dbReference>
<feature type="domain" description="DUF6268" evidence="1">
    <location>
        <begin position="43"/>
        <end position="86"/>
    </location>
</feature>
<gene>
    <name evidence="3" type="ORF">KQP74_20690</name>
    <name evidence="2" type="ORF">PO127_03045</name>
</gene>
<name>A0AAP3WER8_BACT4</name>
<dbReference type="Proteomes" id="UP001217776">
    <property type="component" value="Unassembled WGS sequence"/>
</dbReference>
<dbReference type="AlphaFoldDB" id="A0AAP3WER8"/>